<comment type="caution">
    <text evidence="3">The sequence shown here is derived from an EMBL/GenBank/DDBJ whole genome shotgun (WGS) entry which is preliminary data.</text>
</comment>
<dbReference type="SMART" id="SM00849">
    <property type="entry name" value="Lactamase_B"/>
    <property type="match status" value="1"/>
</dbReference>
<dbReference type="EMBL" id="PVZG01000004">
    <property type="protein sequence ID" value="PRY30776.1"/>
    <property type="molecule type" value="Genomic_DNA"/>
</dbReference>
<dbReference type="PROSITE" id="PS51318">
    <property type="entry name" value="TAT"/>
    <property type="match status" value="1"/>
</dbReference>
<evidence type="ECO:0000256" key="1">
    <source>
        <dbReference type="SAM" id="SignalP"/>
    </source>
</evidence>
<protein>
    <submittedName>
        <fullName evidence="3">Glyoxylase-like metal-dependent hydrolase (Beta-lactamase superfamily II)</fullName>
    </submittedName>
</protein>
<reference evidence="3 4" key="1">
    <citation type="submission" date="2018-03" db="EMBL/GenBank/DDBJ databases">
        <title>Genomic Encyclopedia of Archaeal and Bacterial Type Strains, Phase II (KMG-II): from individual species to whole genera.</title>
        <authorList>
            <person name="Goeker M."/>
        </authorList>
    </citation>
    <scope>NUCLEOTIDE SEQUENCE [LARGE SCALE GENOMIC DNA]</scope>
    <source>
        <strain evidence="3 4">DSM 45348</strain>
    </source>
</reference>
<dbReference type="AlphaFoldDB" id="A0A2T0SBJ3"/>
<dbReference type="PANTHER" id="PTHR42951">
    <property type="entry name" value="METALLO-BETA-LACTAMASE DOMAIN-CONTAINING"/>
    <property type="match status" value="1"/>
</dbReference>
<dbReference type="InterPro" id="IPR050855">
    <property type="entry name" value="NDM-1-like"/>
</dbReference>
<accession>A0A2T0SBJ3</accession>
<dbReference type="CDD" id="cd16276">
    <property type="entry name" value="metallo-hydrolase-like_MBL-fold"/>
    <property type="match status" value="1"/>
</dbReference>
<evidence type="ECO:0000313" key="4">
    <source>
        <dbReference type="Proteomes" id="UP000239209"/>
    </source>
</evidence>
<organism evidence="3 4">
    <name type="scientific">Pseudosporangium ferrugineum</name>
    <dbReference type="NCBI Taxonomy" id="439699"/>
    <lineage>
        <taxon>Bacteria</taxon>
        <taxon>Bacillati</taxon>
        <taxon>Actinomycetota</taxon>
        <taxon>Actinomycetes</taxon>
        <taxon>Micromonosporales</taxon>
        <taxon>Micromonosporaceae</taxon>
        <taxon>Pseudosporangium</taxon>
    </lineage>
</organism>
<keyword evidence="4" id="KW-1185">Reference proteome</keyword>
<proteinExistence type="predicted"/>
<sequence length="354" mass="38035">MTIDTDRRSFLARAAALAAAPTIASLVGNAMLSSPAAAAGATDLPDFAPVPPSALGPALNGSGYYVGRIERNLYWVTNGTYIAAFLTTRDGVVLLDAPPALGGNIQRAIDEVTRPAGLPSKVTHLIYSHHHSDHIGASALFGKRVTRIGHTETRRLLKRDADPDKPAPDETFDDHRTLRIGGERIELHWLGANHTPDNIFIHLPGHRALMLVDVLMPGWAPFANLNLSEDVQGALKAPAQALKFPWAHFIGGHMGRLGTRRDLEVDQAYTADLEAEIRTALAVVDPAPYFARYADNPWAAVKTYLDEVVAVAIAPVVRKYTGVLAAADVFADSSAFVLAQSLRLDLGVGQVVQD</sequence>
<dbReference type="InterPro" id="IPR036866">
    <property type="entry name" value="RibonucZ/Hydroxyglut_hydro"/>
</dbReference>
<evidence type="ECO:0000259" key="2">
    <source>
        <dbReference type="SMART" id="SM00849"/>
    </source>
</evidence>
<dbReference type="InterPro" id="IPR006311">
    <property type="entry name" value="TAT_signal"/>
</dbReference>
<feature type="signal peptide" evidence="1">
    <location>
        <begin position="1"/>
        <end position="39"/>
    </location>
</feature>
<feature type="chain" id="PRO_5039562826" evidence="1">
    <location>
        <begin position="40"/>
        <end position="354"/>
    </location>
</feature>
<dbReference type="OrthoDB" id="5240502at2"/>
<feature type="domain" description="Metallo-beta-lactamase" evidence="2">
    <location>
        <begin position="80"/>
        <end position="253"/>
    </location>
</feature>
<keyword evidence="1" id="KW-0732">Signal</keyword>
<dbReference type="Pfam" id="PF00753">
    <property type="entry name" value="Lactamase_B"/>
    <property type="match status" value="1"/>
</dbReference>
<keyword evidence="3" id="KW-0378">Hydrolase</keyword>
<dbReference type="Gene3D" id="3.60.15.10">
    <property type="entry name" value="Ribonuclease Z/Hydroxyacylglutathione hydrolase-like"/>
    <property type="match status" value="1"/>
</dbReference>
<dbReference type="Proteomes" id="UP000239209">
    <property type="component" value="Unassembled WGS sequence"/>
</dbReference>
<evidence type="ECO:0000313" key="3">
    <source>
        <dbReference type="EMBL" id="PRY30776.1"/>
    </source>
</evidence>
<dbReference type="InterPro" id="IPR001279">
    <property type="entry name" value="Metallo-B-lactamas"/>
</dbReference>
<name>A0A2T0SBJ3_9ACTN</name>
<gene>
    <name evidence="3" type="ORF">CLV70_104328</name>
</gene>
<dbReference type="SUPFAM" id="SSF56281">
    <property type="entry name" value="Metallo-hydrolase/oxidoreductase"/>
    <property type="match status" value="1"/>
</dbReference>
<dbReference type="RefSeq" id="WP_106126375.1">
    <property type="nucleotide sequence ID" value="NZ_PVZG01000004.1"/>
</dbReference>
<dbReference type="GO" id="GO:0016787">
    <property type="term" value="F:hydrolase activity"/>
    <property type="evidence" value="ECO:0007669"/>
    <property type="project" value="UniProtKB-KW"/>
</dbReference>
<dbReference type="PANTHER" id="PTHR42951:SF22">
    <property type="entry name" value="METALLO BETA-LACTAMASE SUPERFAMILY LIPOPROTEIN"/>
    <property type="match status" value="1"/>
</dbReference>